<sequence length="200" mass="22823">MKSPLLLRTVSLVYLATAKVTSISPHFEPGGTGAALNIKQFVNTTDPIWTYNSTENTFILCKVDQTSDITEERYIFNRSYYAGYHNWTTLDGKGTFTSEDPASVDVVLKKDSTSGYTYSDKLLYTDNYTSCGIFFVKPMNGDANGWYEHRVKNSSITKRKDKGCTSFFKNMTTRGRKVFRPHCLHMLRIGNATYSRWELH</sequence>
<reference evidence="2" key="1">
    <citation type="journal article" date="2016" name="Ticks Tick Borne Dis.">
        <title>De novo assembly and annotation of the salivary gland transcriptome of Rhipicephalus appendiculatus male and female ticks during blood feeding.</title>
        <authorList>
            <person name="de Castro M.H."/>
            <person name="de Klerk D."/>
            <person name="Pienaar R."/>
            <person name="Latif A.A."/>
            <person name="Rees D.J."/>
            <person name="Mans B.J."/>
        </authorList>
    </citation>
    <scope>NUCLEOTIDE SEQUENCE</scope>
    <source>
        <tissue evidence="2">Salivary glands</tissue>
    </source>
</reference>
<dbReference type="InterPro" id="IPR012674">
    <property type="entry name" value="Calycin"/>
</dbReference>
<proteinExistence type="predicted"/>
<dbReference type="AlphaFoldDB" id="A0A131YHD4"/>
<feature type="chain" id="PRO_5007285199" evidence="1">
    <location>
        <begin position="19"/>
        <end position="200"/>
    </location>
</feature>
<accession>A0A131YHD4</accession>
<evidence type="ECO:0000313" key="2">
    <source>
        <dbReference type="EMBL" id="JAP77890.1"/>
    </source>
</evidence>
<name>A0A131YHD4_RHIAP</name>
<protein>
    <submittedName>
        <fullName evidence="2">Lipocalin</fullName>
    </submittedName>
</protein>
<organism evidence="2">
    <name type="scientific">Rhipicephalus appendiculatus</name>
    <name type="common">Brown ear tick</name>
    <dbReference type="NCBI Taxonomy" id="34631"/>
    <lineage>
        <taxon>Eukaryota</taxon>
        <taxon>Metazoa</taxon>
        <taxon>Ecdysozoa</taxon>
        <taxon>Arthropoda</taxon>
        <taxon>Chelicerata</taxon>
        <taxon>Arachnida</taxon>
        <taxon>Acari</taxon>
        <taxon>Parasitiformes</taxon>
        <taxon>Ixodida</taxon>
        <taxon>Ixodoidea</taxon>
        <taxon>Ixodidae</taxon>
        <taxon>Rhipicephalinae</taxon>
        <taxon>Rhipicephalus</taxon>
        <taxon>Rhipicephalus</taxon>
    </lineage>
</organism>
<evidence type="ECO:0000256" key="1">
    <source>
        <dbReference type="SAM" id="SignalP"/>
    </source>
</evidence>
<dbReference type="Gene3D" id="2.40.128.20">
    <property type="match status" value="1"/>
</dbReference>
<feature type="signal peptide" evidence="1">
    <location>
        <begin position="1"/>
        <end position="18"/>
    </location>
</feature>
<keyword evidence="1" id="KW-0732">Signal</keyword>
<dbReference type="EMBL" id="GEDV01010667">
    <property type="protein sequence ID" value="JAP77890.1"/>
    <property type="molecule type" value="Transcribed_RNA"/>
</dbReference>